<dbReference type="EMBL" id="CP020559">
    <property type="protein sequence ID" value="ARE89205.1"/>
    <property type="molecule type" value="Genomic_DNA"/>
</dbReference>
<dbReference type="EMBL" id="CP017603">
    <property type="protein sequence ID" value="AOY74812.1"/>
    <property type="molecule type" value="Genomic_DNA"/>
</dbReference>
<dbReference type="AlphaFoldDB" id="A0AAC9WJ65"/>
<evidence type="ECO:0000313" key="3">
    <source>
        <dbReference type="Proteomes" id="UP000177894"/>
    </source>
</evidence>
<reference evidence="1 3" key="1">
    <citation type="submission" date="2016-10" db="EMBL/GenBank/DDBJ databases">
        <title>Complete Genome Sequence of Acetogen Clostridium formicoaceticum ATCC 27076.</title>
        <authorList>
            <person name="Bao T."/>
            <person name="Cheng C."/>
            <person name="Zhao J."/>
            <person name="Yang S.-T."/>
            <person name="Wang J."/>
            <person name="Wang M."/>
        </authorList>
    </citation>
    <scope>NUCLEOTIDE SEQUENCE [LARGE SCALE GENOMIC DNA]</scope>
    <source>
        <strain evidence="1 3">ATCC 27076</strain>
    </source>
</reference>
<gene>
    <name evidence="1" type="ORF">BJL90_01870</name>
    <name evidence="2" type="ORF">CLFO_36120</name>
</gene>
<dbReference type="Proteomes" id="UP000192478">
    <property type="component" value="Chromosome"/>
</dbReference>
<evidence type="ECO:0000313" key="4">
    <source>
        <dbReference type="Proteomes" id="UP000192478"/>
    </source>
</evidence>
<dbReference type="Proteomes" id="UP000177894">
    <property type="component" value="Chromosome"/>
</dbReference>
<name>A0AAC9WJ65_9CLOT</name>
<evidence type="ECO:0000313" key="1">
    <source>
        <dbReference type="EMBL" id="AOY74812.1"/>
    </source>
</evidence>
<reference evidence="2 4" key="2">
    <citation type="submission" date="2017-03" db="EMBL/GenBank/DDBJ databases">
        <title>Complete sequence of Clostridium formicaceticum DSM 92.</title>
        <authorList>
            <person name="Poehlein A."/>
            <person name="Karl M."/>
            <person name="Bengelsdorf F.R."/>
            <person name="Duerre P."/>
            <person name="Daniel R."/>
        </authorList>
    </citation>
    <scope>NUCLEOTIDE SEQUENCE [LARGE SCALE GENOMIC DNA]</scope>
    <source>
        <strain evidence="2 4">DSM 92</strain>
    </source>
</reference>
<sequence length="82" mass="9450">MIEICLYQEKGIGINIAYIKDRYTFTSSTGISRLKYNEANTKGGIQVKKWFQKLLKSIEKANQKNLGSKKMDCCDLNKKIKK</sequence>
<protein>
    <submittedName>
        <fullName evidence="2">Uncharacterized protein</fullName>
    </submittedName>
</protein>
<dbReference type="NCBIfam" id="NF040898">
    <property type="entry name" value="CC_mini_metal"/>
    <property type="match status" value="1"/>
</dbReference>
<dbReference type="KEGG" id="cfm:BJL90_01870"/>
<accession>A0AAC9WJ65</accession>
<organism evidence="2 4">
    <name type="scientific">Clostridium formicaceticum</name>
    <dbReference type="NCBI Taxonomy" id="1497"/>
    <lineage>
        <taxon>Bacteria</taxon>
        <taxon>Bacillati</taxon>
        <taxon>Bacillota</taxon>
        <taxon>Clostridia</taxon>
        <taxon>Eubacteriales</taxon>
        <taxon>Clostridiaceae</taxon>
        <taxon>Clostridium</taxon>
    </lineage>
</organism>
<evidence type="ECO:0000313" key="2">
    <source>
        <dbReference type="EMBL" id="ARE89205.1"/>
    </source>
</evidence>
<proteinExistence type="predicted"/>
<keyword evidence="3" id="KW-1185">Reference proteome</keyword>